<dbReference type="InterPro" id="IPR015813">
    <property type="entry name" value="Pyrv/PenolPyrv_kinase-like_dom"/>
</dbReference>
<organism evidence="19 20">
    <name type="scientific">Leptospira tipperaryensis</name>
    <dbReference type="NCBI Taxonomy" id="2564040"/>
    <lineage>
        <taxon>Bacteria</taxon>
        <taxon>Pseudomonadati</taxon>
        <taxon>Spirochaetota</taxon>
        <taxon>Spirochaetia</taxon>
        <taxon>Leptospirales</taxon>
        <taxon>Leptospiraceae</taxon>
        <taxon>Leptospira</taxon>
    </lineage>
</organism>
<dbReference type="KEGG" id="laj:A0128_21655"/>
<comment type="pathway">
    <text evidence="3 16">Carbohydrate degradation; glycolysis; pyruvate from D-glyceraldehyde 3-phosphate: step 5/5.</text>
</comment>
<dbReference type="RefSeq" id="WP_069609822.1">
    <property type="nucleotide sequence ID" value="NZ_CP015218.1"/>
</dbReference>
<evidence type="ECO:0000256" key="4">
    <source>
        <dbReference type="ARBA" id="ARBA00008663"/>
    </source>
</evidence>
<dbReference type="SUPFAM" id="SSF51621">
    <property type="entry name" value="Phosphoenolpyruvate/pyruvate domain"/>
    <property type="match status" value="1"/>
</dbReference>
<keyword evidence="13 16" id="KW-0324">Glycolysis</keyword>
<evidence type="ECO:0000259" key="18">
    <source>
        <dbReference type="Pfam" id="PF02887"/>
    </source>
</evidence>
<dbReference type="FunFam" id="3.20.20.60:FF:000025">
    <property type="entry name" value="Pyruvate kinase"/>
    <property type="match status" value="1"/>
</dbReference>
<dbReference type="InterPro" id="IPR011037">
    <property type="entry name" value="Pyrv_Knase-like_insert_dom_sf"/>
</dbReference>
<evidence type="ECO:0000256" key="16">
    <source>
        <dbReference type="RuleBase" id="RU000504"/>
    </source>
</evidence>
<dbReference type="SUPFAM" id="SSF50800">
    <property type="entry name" value="PK beta-barrel domain-like"/>
    <property type="match status" value="1"/>
</dbReference>
<evidence type="ECO:0000256" key="11">
    <source>
        <dbReference type="ARBA" id="ARBA00022840"/>
    </source>
</evidence>
<keyword evidence="9" id="KW-0547">Nucleotide-binding</keyword>
<dbReference type="InterPro" id="IPR015806">
    <property type="entry name" value="Pyrv_Knase_insert_dom_sf"/>
</dbReference>
<dbReference type="SUPFAM" id="SSF52935">
    <property type="entry name" value="PK C-terminal domain-like"/>
    <property type="match status" value="1"/>
</dbReference>
<dbReference type="InterPro" id="IPR015795">
    <property type="entry name" value="Pyrv_Knase_C"/>
</dbReference>
<keyword evidence="7 16" id="KW-0808">Transferase</keyword>
<evidence type="ECO:0000256" key="1">
    <source>
        <dbReference type="ARBA" id="ARBA00001946"/>
    </source>
</evidence>
<comment type="cofactor">
    <cofactor evidence="1">
        <name>Mg(2+)</name>
        <dbReference type="ChEBI" id="CHEBI:18420"/>
    </cofactor>
</comment>
<evidence type="ECO:0000256" key="12">
    <source>
        <dbReference type="ARBA" id="ARBA00022842"/>
    </source>
</evidence>
<keyword evidence="10 16" id="KW-0418">Kinase</keyword>
<keyword evidence="8" id="KW-0479">Metal-binding</keyword>
<reference evidence="19 20" key="1">
    <citation type="submission" date="2016-04" db="EMBL/GenBank/DDBJ databases">
        <title>Complete genome seqeunce of Leptospira alstonii serovar Room22.</title>
        <authorList>
            <person name="Nally J.E."/>
            <person name="Bayles D.O."/>
            <person name="Hurley D."/>
            <person name="Fanning S."/>
            <person name="McMahon B.J."/>
            <person name="Arent Z."/>
        </authorList>
    </citation>
    <scope>NUCLEOTIDE SEQUENCE [LARGE SCALE GENOMIC DNA]</scope>
    <source>
        <strain evidence="19 20">GWTS #1</strain>
    </source>
</reference>
<dbReference type="Pfam" id="PF00224">
    <property type="entry name" value="PK"/>
    <property type="match status" value="1"/>
</dbReference>
<sequence>MKSESSVFRKTKIICTIGPATAEKKMIQALAEAGMNVARLNMSHGNHDFHRSIIRNIKALNKDVLKNPIAILLDTQGPEIRTGDLQVDHLDLKVGETFTFHIIPGAESEEQSVFVNYKDIVKDLKVGDPVTVDNGLINLVVEEINDSALKCKVLDGGRLGSRKHINLPGIRVNLPSITAKDHKDILFGLEEDVDFIALSFVRSVEDIDQLKKIIDDNKGHAQIIAKIEDQEAVRNMKEIVAASDGVMVARGDLGVEVPIEELPILQRAIIKECALRGKRVIVATHLLESMINNPSPTRAEVTDVANAVYEEADAIMLSGETAAGKFPVRCVEMMDKIAQRVERTGGVDYVREKIPQDKKEQMAKSASELADSLKCPAIIVITRRGTTALNVAGFHPHYPLIYAFTNMTTVRRKLWLTRGVIPYRIDFSRDPEKTIRLAIETLKKAERLVDGDQVVILSDIIAGEDRVETIQIREVKTYPAVEVETISK</sequence>
<dbReference type="GO" id="GO:0004743">
    <property type="term" value="F:pyruvate kinase activity"/>
    <property type="evidence" value="ECO:0007669"/>
    <property type="project" value="UniProtKB-UniRule"/>
</dbReference>
<dbReference type="Gene3D" id="3.20.20.60">
    <property type="entry name" value="Phosphoenolpyruvate-binding domains"/>
    <property type="match status" value="1"/>
</dbReference>
<evidence type="ECO:0000256" key="3">
    <source>
        <dbReference type="ARBA" id="ARBA00004997"/>
    </source>
</evidence>
<evidence type="ECO:0000256" key="13">
    <source>
        <dbReference type="ARBA" id="ARBA00023152"/>
    </source>
</evidence>
<dbReference type="InterPro" id="IPR015793">
    <property type="entry name" value="Pyrv_Knase_brl"/>
</dbReference>
<keyword evidence="12 16" id="KW-0460">Magnesium</keyword>
<dbReference type="NCBIfam" id="NF004978">
    <property type="entry name" value="PRK06354.1"/>
    <property type="match status" value="1"/>
</dbReference>
<evidence type="ECO:0000256" key="2">
    <source>
        <dbReference type="ARBA" id="ARBA00001958"/>
    </source>
</evidence>
<dbReference type="UniPathway" id="UPA00109">
    <property type="reaction ID" value="UER00188"/>
</dbReference>
<keyword evidence="11" id="KW-0067">ATP-binding</keyword>
<evidence type="ECO:0000256" key="10">
    <source>
        <dbReference type="ARBA" id="ARBA00022777"/>
    </source>
</evidence>
<evidence type="ECO:0000256" key="6">
    <source>
        <dbReference type="ARBA" id="ARBA00018587"/>
    </source>
</evidence>
<dbReference type="Gene3D" id="2.40.33.10">
    <property type="entry name" value="PK beta-barrel domain-like"/>
    <property type="match status" value="1"/>
</dbReference>
<protein>
    <recommendedName>
        <fullName evidence="6 15">Pyruvate kinase</fullName>
        <ecNumber evidence="5 15">2.7.1.40</ecNumber>
    </recommendedName>
</protein>
<evidence type="ECO:0000256" key="14">
    <source>
        <dbReference type="ARBA" id="ARBA00023317"/>
    </source>
</evidence>
<evidence type="ECO:0000256" key="9">
    <source>
        <dbReference type="ARBA" id="ARBA00022741"/>
    </source>
</evidence>
<dbReference type="GO" id="GO:0030955">
    <property type="term" value="F:potassium ion binding"/>
    <property type="evidence" value="ECO:0007669"/>
    <property type="project" value="UniProtKB-UniRule"/>
</dbReference>
<keyword evidence="20" id="KW-1185">Reference proteome</keyword>
<feature type="domain" description="Pyruvate kinase C-terminal" evidence="18">
    <location>
        <begin position="360"/>
        <end position="472"/>
    </location>
</feature>
<evidence type="ECO:0000256" key="15">
    <source>
        <dbReference type="NCBIfam" id="TIGR01064"/>
    </source>
</evidence>
<dbReference type="GO" id="GO:0000287">
    <property type="term" value="F:magnesium ion binding"/>
    <property type="evidence" value="ECO:0007669"/>
    <property type="project" value="UniProtKB-UniRule"/>
</dbReference>
<dbReference type="InterPro" id="IPR040442">
    <property type="entry name" value="Pyrv_kinase-like_dom_sf"/>
</dbReference>
<name>A0A1D7V413_9LEPT</name>
<evidence type="ECO:0000256" key="7">
    <source>
        <dbReference type="ARBA" id="ARBA00022679"/>
    </source>
</evidence>
<dbReference type="EC" id="2.7.1.40" evidence="5 15"/>
<evidence type="ECO:0000313" key="19">
    <source>
        <dbReference type="EMBL" id="AOP36607.1"/>
    </source>
</evidence>
<dbReference type="InterPro" id="IPR001697">
    <property type="entry name" value="Pyr_Knase"/>
</dbReference>
<dbReference type="AlphaFoldDB" id="A0A1D7V413"/>
<dbReference type="InterPro" id="IPR036918">
    <property type="entry name" value="Pyrv_Knase_C_sf"/>
</dbReference>
<accession>A0A1D7V413</accession>
<dbReference type="OrthoDB" id="9812123at2"/>
<dbReference type="GO" id="GO:0016301">
    <property type="term" value="F:kinase activity"/>
    <property type="evidence" value="ECO:0007669"/>
    <property type="project" value="UniProtKB-KW"/>
</dbReference>
<evidence type="ECO:0000256" key="5">
    <source>
        <dbReference type="ARBA" id="ARBA00012142"/>
    </source>
</evidence>
<dbReference type="GO" id="GO:0005524">
    <property type="term" value="F:ATP binding"/>
    <property type="evidence" value="ECO:0007669"/>
    <property type="project" value="UniProtKB-KW"/>
</dbReference>
<dbReference type="Proteomes" id="UP000094197">
    <property type="component" value="Chromosome 2"/>
</dbReference>
<proteinExistence type="inferred from homology"/>
<comment type="cofactor">
    <cofactor evidence="2">
        <name>K(+)</name>
        <dbReference type="ChEBI" id="CHEBI:29103"/>
    </cofactor>
</comment>
<dbReference type="Pfam" id="PF02887">
    <property type="entry name" value="PK_C"/>
    <property type="match status" value="1"/>
</dbReference>
<keyword evidence="14 19" id="KW-0670">Pyruvate</keyword>
<dbReference type="Gene3D" id="3.40.1380.20">
    <property type="entry name" value="Pyruvate kinase, C-terminal domain"/>
    <property type="match status" value="1"/>
</dbReference>
<dbReference type="FunFam" id="2.40.33.10:FF:000001">
    <property type="entry name" value="Pyruvate kinase"/>
    <property type="match status" value="1"/>
</dbReference>
<comment type="similarity">
    <text evidence="4 16">Belongs to the pyruvate kinase family.</text>
</comment>
<comment type="catalytic activity">
    <reaction evidence="16">
        <text>pyruvate + ATP = phosphoenolpyruvate + ADP + H(+)</text>
        <dbReference type="Rhea" id="RHEA:18157"/>
        <dbReference type="ChEBI" id="CHEBI:15361"/>
        <dbReference type="ChEBI" id="CHEBI:15378"/>
        <dbReference type="ChEBI" id="CHEBI:30616"/>
        <dbReference type="ChEBI" id="CHEBI:58702"/>
        <dbReference type="ChEBI" id="CHEBI:456216"/>
        <dbReference type="EC" id="2.7.1.40"/>
    </reaction>
</comment>
<dbReference type="NCBIfam" id="TIGR01064">
    <property type="entry name" value="pyruv_kin"/>
    <property type="match status" value="1"/>
</dbReference>
<dbReference type="PANTHER" id="PTHR11817">
    <property type="entry name" value="PYRUVATE KINASE"/>
    <property type="match status" value="1"/>
</dbReference>
<evidence type="ECO:0000313" key="20">
    <source>
        <dbReference type="Proteomes" id="UP000094197"/>
    </source>
</evidence>
<dbReference type="PRINTS" id="PR01050">
    <property type="entry name" value="PYRUVTKNASE"/>
</dbReference>
<dbReference type="EMBL" id="CP015218">
    <property type="protein sequence ID" value="AOP36607.1"/>
    <property type="molecule type" value="Genomic_DNA"/>
</dbReference>
<evidence type="ECO:0000259" key="17">
    <source>
        <dbReference type="Pfam" id="PF00224"/>
    </source>
</evidence>
<evidence type="ECO:0000256" key="8">
    <source>
        <dbReference type="ARBA" id="ARBA00022723"/>
    </source>
</evidence>
<dbReference type="NCBIfam" id="NF004491">
    <property type="entry name" value="PRK05826.1"/>
    <property type="match status" value="1"/>
</dbReference>
<gene>
    <name evidence="19" type="ORF">A0128_21655</name>
</gene>
<feature type="domain" description="Pyruvate kinase barrel" evidence="17">
    <location>
        <begin position="9"/>
        <end position="331"/>
    </location>
</feature>